<dbReference type="Proteomes" id="UP000198287">
    <property type="component" value="Unassembled WGS sequence"/>
</dbReference>
<comment type="caution">
    <text evidence="1">The sequence shown here is derived from an EMBL/GenBank/DDBJ whole genome shotgun (WGS) entry which is preliminary data.</text>
</comment>
<organism evidence="1 2">
    <name type="scientific">Folsomia candida</name>
    <name type="common">Springtail</name>
    <dbReference type="NCBI Taxonomy" id="158441"/>
    <lineage>
        <taxon>Eukaryota</taxon>
        <taxon>Metazoa</taxon>
        <taxon>Ecdysozoa</taxon>
        <taxon>Arthropoda</taxon>
        <taxon>Hexapoda</taxon>
        <taxon>Collembola</taxon>
        <taxon>Entomobryomorpha</taxon>
        <taxon>Isotomoidea</taxon>
        <taxon>Isotomidae</taxon>
        <taxon>Proisotominae</taxon>
        <taxon>Folsomia</taxon>
    </lineage>
</organism>
<name>A0A226D042_FOLCA</name>
<proteinExistence type="predicted"/>
<protein>
    <submittedName>
        <fullName evidence="1">Uncharacterized protein</fullName>
    </submittedName>
</protein>
<gene>
    <name evidence="1" type="ORF">Fcan01_26976</name>
</gene>
<accession>A0A226D042</accession>
<evidence type="ECO:0000313" key="2">
    <source>
        <dbReference type="Proteomes" id="UP000198287"/>
    </source>
</evidence>
<dbReference type="EMBL" id="LNIX01000047">
    <property type="protein sequence ID" value="OXA38234.1"/>
    <property type="molecule type" value="Genomic_DNA"/>
</dbReference>
<sequence>MGEVMEKLAKNLKFQDNVYNILPIFAIKTGVRKAVHRHVMILIRTVRMVLVWSHQNLREVFKATFLHMSTYKRLETGWSSLNYREIWQNEHLRSQIIHGDDLNPKSMYNYDDVYRVLELCNGSAMADTEEDYFLYLEKFLSARSRKRLYKFIRSKHTFAPINTLLQFNGDANRHDEIDGNTGIWDL</sequence>
<reference evidence="1 2" key="1">
    <citation type="submission" date="2015-12" db="EMBL/GenBank/DDBJ databases">
        <title>The genome of Folsomia candida.</title>
        <authorList>
            <person name="Faddeeva A."/>
            <person name="Derks M.F."/>
            <person name="Anvar Y."/>
            <person name="Smit S."/>
            <person name="Van Straalen N."/>
            <person name="Roelofs D."/>
        </authorList>
    </citation>
    <scope>NUCLEOTIDE SEQUENCE [LARGE SCALE GENOMIC DNA]</scope>
    <source>
        <strain evidence="1 2">VU population</strain>
        <tissue evidence="1">Whole body</tissue>
    </source>
</reference>
<keyword evidence="2" id="KW-1185">Reference proteome</keyword>
<dbReference type="AlphaFoldDB" id="A0A226D042"/>
<evidence type="ECO:0000313" key="1">
    <source>
        <dbReference type="EMBL" id="OXA38234.1"/>
    </source>
</evidence>